<gene>
    <name evidence="3" type="ORF">V6617_01970</name>
</gene>
<dbReference type="EMBL" id="CP146275">
    <property type="protein sequence ID" value="WWT33261.1"/>
    <property type="molecule type" value="Genomic_DNA"/>
</dbReference>
<reference evidence="3 4" key="1">
    <citation type="submission" date="2024-02" db="EMBL/GenBank/DDBJ databases">
        <title>Complete genome sequence of Pelagibacterium nitratireducens ZH15.</title>
        <authorList>
            <person name="Zhao L.H."/>
        </authorList>
    </citation>
    <scope>NUCLEOTIDE SEQUENCE [LARGE SCALE GENOMIC DNA]</scope>
    <source>
        <strain evidence="3 4">ZH15</strain>
    </source>
</reference>
<accession>A0ABZ2I5Q4</accession>
<dbReference type="PANTHER" id="PTHR36924">
    <property type="entry name" value="ANTITOXIN HIGA-1"/>
    <property type="match status" value="1"/>
</dbReference>
<dbReference type="InterPro" id="IPR013430">
    <property type="entry name" value="Toxin_antidote_HigA"/>
</dbReference>
<protein>
    <submittedName>
        <fullName evidence="3">HigA family addiction module antitoxin</fullName>
    </submittedName>
</protein>
<feature type="domain" description="HTH cro/C1-type" evidence="2">
    <location>
        <begin position="28"/>
        <end position="69"/>
    </location>
</feature>
<evidence type="ECO:0000313" key="4">
    <source>
        <dbReference type="Proteomes" id="UP001369958"/>
    </source>
</evidence>
<organism evidence="3 4">
    <name type="scientific">Pelagibacterium nitratireducens</name>
    <dbReference type="NCBI Taxonomy" id="1046114"/>
    <lineage>
        <taxon>Bacteria</taxon>
        <taxon>Pseudomonadati</taxon>
        <taxon>Pseudomonadota</taxon>
        <taxon>Alphaproteobacteria</taxon>
        <taxon>Hyphomicrobiales</taxon>
        <taxon>Devosiaceae</taxon>
        <taxon>Pelagibacterium</taxon>
    </lineage>
</organism>
<evidence type="ECO:0000259" key="2">
    <source>
        <dbReference type="PROSITE" id="PS50943"/>
    </source>
</evidence>
<dbReference type="InterPro" id="IPR001387">
    <property type="entry name" value="Cro/C1-type_HTH"/>
</dbReference>
<name>A0ABZ2I5Q4_9HYPH</name>
<dbReference type="Gene3D" id="1.10.260.40">
    <property type="entry name" value="lambda repressor-like DNA-binding domains"/>
    <property type="match status" value="1"/>
</dbReference>
<dbReference type="NCBIfam" id="TIGR02607">
    <property type="entry name" value="antidote_HigA"/>
    <property type="match status" value="1"/>
</dbReference>
<proteinExistence type="predicted"/>
<dbReference type="PROSITE" id="PS50943">
    <property type="entry name" value="HTH_CROC1"/>
    <property type="match status" value="1"/>
</dbReference>
<evidence type="ECO:0000256" key="1">
    <source>
        <dbReference type="ARBA" id="ARBA00023125"/>
    </source>
</evidence>
<keyword evidence="1" id="KW-0238">DNA-binding</keyword>
<dbReference type="RefSeq" id="WP_338608727.1">
    <property type="nucleotide sequence ID" value="NZ_CP146275.1"/>
</dbReference>
<dbReference type="PANTHER" id="PTHR36924:SF1">
    <property type="entry name" value="ANTITOXIN HIGA-1"/>
    <property type="match status" value="1"/>
</dbReference>
<keyword evidence="4" id="KW-1185">Reference proteome</keyword>
<dbReference type="Proteomes" id="UP001369958">
    <property type="component" value="Chromosome"/>
</dbReference>
<evidence type="ECO:0000313" key="3">
    <source>
        <dbReference type="EMBL" id="WWT33261.1"/>
    </source>
</evidence>
<dbReference type="InterPro" id="IPR010982">
    <property type="entry name" value="Lambda_DNA-bd_dom_sf"/>
</dbReference>
<dbReference type="CDD" id="cd00093">
    <property type="entry name" value="HTH_XRE"/>
    <property type="match status" value="1"/>
</dbReference>
<dbReference type="Pfam" id="PF01381">
    <property type="entry name" value="HTH_3"/>
    <property type="match status" value="1"/>
</dbReference>
<dbReference type="SUPFAM" id="SSF47413">
    <property type="entry name" value="lambda repressor-like DNA-binding domains"/>
    <property type="match status" value="1"/>
</dbReference>
<sequence>MSMIKNPAHPGEVLNELFLVPLEMSAGALARRLGVPRTRIERLVKKETALTADTALRLSAFFGNTAEFWLNLQRAYDLAAARETVDLTHIEPMAAA</sequence>